<name>A0A2A9D1M8_9MICO</name>
<proteinExistence type="predicted"/>
<evidence type="ECO:0000313" key="3">
    <source>
        <dbReference type="Proteomes" id="UP000224915"/>
    </source>
</evidence>
<keyword evidence="3" id="KW-1185">Reference proteome</keyword>
<accession>A0A2A9D1M8</accession>
<dbReference type="Pfam" id="PF10825">
    <property type="entry name" value="DUF2752"/>
    <property type="match status" value="1"/>
</dbReference>
<reference evidence="2 3" key="1">
    <citation type="submission" date="2017-10" db="EMBL/GenBank/DDBJ databases">
        <title>Sequencing the genomes of 1000 actinobacteria strains.</title>
        <authorList>
            <person name="Klenk H.-P."/>
        </authorList>
    </citation>
    <scope>NUCLEOTIDE SEQUENCE [LARGE SCALE GENOMIC DNA]</scope>
    <source>
        <strain evidence="2 3">DSM 21801</strain>
    </source>
</reference>
<dbReference type="AlphaFoldDB" id="A0A2A9D1M8"/>
<feature type="transmembrane region" description="Helical" evidence="1">
    <location>
        <begin position="15"/>
        <end position="35"/>
    </location>
</feature>
<protein>
    <submittedName>
        <fullName evidence="2">Uncharacterized protein DUF2752</fullName>
    </submittedName>
</protein>
<feature type="transmembrane region" description="Helical" evidence="1">
    <location>
        <begin position="108"/>
        <end position="125"/>
    </location>
</feature>
<dbReference type="InterPro" id="IPR021215">
    <property type="entry name" value="DUF2752"/>
</dbReference>
<comment type="caution">
    <text evidence="2">The sequence shown here is derived from an EMBL/GenBank/DDBJ whole genome shotgun (WGS) entry which is preliminary data.</text>
</comment>
<evidence type="ECO:0000256" key="1">
    <source>
        <dbReference type="SAM" id="Phobius"/>
    </source>
</evidence>
<organism evidence="2 3">
    <name type="scientific">Serinibacter salmoneus</name>
    <dbReference type="NCBI Taxonomy" id="556530"/>
    <lineage>
        <taxon>Bacteria</taxon>
        <taxon>Bacillati</taxon>
        <taxon>Actinomycetota</taxon>
        <taxon>Actinomycetes</taxon>
        <taxon>Micrococcales</taxon>
        <taxon>Beutenbergiaceae</taxon>
        <taxon>Serinibacter</taxon>
    </lineage>
</organism>
<sequence length="144" mass="14640">MTRGAPSAHGRAARAQAWSFGALLAGGVALVVLAAPSEHHYVTCPSLLIGLVCPGCGGLRAVDSLLHGDLATAWAYNPLVVVGLVAVAAAVIRWALDARAGREPWEPPAGAVVTLGVAVIGFWVLRNVPLLVPYLGPLAQPAAG</sequence>
<dbReference type="RefSeq" id="WP_098468832.1">
    <property type="nucleotide sequence ID" value="NZ_PDJD01000001.1"/>
</dbReference>
<gene>
    <name evidence="2" type="ORF">ATL40_1329</name>
</gene>
<feature type="transmembrane region" description="Helical" evidence="1">
    <location>
        <begin position="74"/>
        <end position="96"/>
    </location>
</feature>
<dbReference type="Proteomes" id="UP000224915">
    <property type="component" value="Unassembled WGS sequence"/>
</dbReference>
<dbReference type="OrthoDB" id="5966662at2"/>
<keyword evidence="1" id="KW-1133">Transmembrane helix</keyword>
<keyword evidence="1" id="KW-0812">Transmembrane</keyword>
<keyword evidence="1" id="KW-0472">Membrane</keyword>
<evidence type="ECO:0000313" key="2">
    <source>
        <dbReference type="EMBL" id="PFG19759.1"/>
    </source>
</evidence>
<dbReference type="EMBL" id="PDJD01000001">
    <property type="protein sequence ID" value="PFG19759.1"/>
    <property type="molecule type" value="Genomic_DNA"/>
</dbReference>